<accession>A0AAV7YIU3</accession>
<reference evidence="2" key="1">
    <citation type="submission" date="2022-08" db="EMBL/GenBank/DDBJ databases">
        <title>Novel sulphate-reducing endosymbionts in the free-living metamonad Anaeramoeba.</title>
        <authorList>
            <person name="Jerlstrom-Hultqvist J."/>
            <person name="Cepicka I."/>
            <person name="Gallot-Lavallee L."/>
            <person name="Salas-Leiva D."/>
            <person name="Curtis B.A."/>
            <person name="Zahonova K."/>
            <person name="Pipaliya S."/>
            <person name="Dacks J."/>
            <person name="Roger A.J."/>
        </authorList>
    </citation>
    <scope>NUCLEOTIDE SEQUENCE</scope>
    <source>
        <strain evidence="2">Busselton2</strain>
    </source>
</reference>
<dbReference type="SMART" id="SM00368">
    <property type="entry name" value="LRR_RI"/>
    <property type="match status" value="2"/>
</dbReference>
<dbReference type="Gene3D" id="3.80.10.10">
    <property type="entry name" value="Ribonuclease Inhibitor"/>
    <property type="match status" value="1"/>
</dbReference>
<gene>
    <name evidence="2" type="ORF">M0812_25046</name>
</gene>
<comment type="caution">
    <text evidence="2">The sequence shown here is derived from an EMBL/GenBank/DDBJ whole genome shotgun (WGS) entry which is preliminary data.</text>
</comment>
<dbReference type="AlphaFoldDB" id="A0AAV7YIU3"/>
<dbReference type="Pfam" id="PF13516">
    <property type="entry name" value="LRR_6"/>
    <property type="match status" value="3"/>
</dbReference>
<sequence>MQPLSEALKVNQTLTNLNLECSWIDDEGMQALSESLKVNQTLTDLKLSDNPIENEGMNSLSEALKINRTLTQLDLSKNPMNYDELEKDQEKIVEEFIQSLTINKSIINLSIHGNRINEKDNLSKIENLIKRNLIFQERLTKSAKVGDFKEFQKLIQTEKIPLIYQQFDDDVINRSNNQEENTIFHIAIFHNQTGFLFHLLFANNEKTDQEIISKRNFLLKIKNLQTKKSVIDFLNTNEILI</sequence>
<evidence type="ECO:0000313" key="2">
    <source>
        <dbReference type="EMBL" id="KAJ3429688.1"/>
    </source>
</evidence>
<evidence type="ECO:0000256" key="1">
    <source>
        <dbReference type="ARBA" id="ARBA00022737"/>
    </source>
</evidence>
<evidence type="ECO:0000313" key="3">
    <source>
        <dbReference type="Proteomes" id="UP001146793"/>
    </source>
</evidence>
<dbReference type="Proteomes" id="UP001146793">
    <property type="component" value="Unassembled WGS sequence"/>
</dbReference>
<dbReference type="SUPFAM" id="SSF52047">
    <property type="entry name" value="RNI-like"/>
    <property type="match status" value="1"/>
</dbReference>
<dbReference type="PANTHER" id="PTHR24111">
    <property type="entry name" value="LEUCINE-RICH REPEAT-CONTAINING PROTEIN 34"/>
    <property type="match status" value="1"/>
</dbReference>
<dbReference type="InterPro" id="IPR032675">
    <property type="entry name" value="LRR_dom_sf"/>
</dbReference>
<keyword evidence="1" id="KW-0677">Repeat</keyword>
<organism evidence="2 3">
    <name type="scientific">Anaeramoeba flamelloides</name>
    <dbReference type="NCBI Taxonomy" id="1746091"/>
    <lineage>
        <taxon>Eukaryota</taxon>
        <taxon>Metamonada</taxon>
        <taxon>Anaeramoebidae</taxon>
        <taxon>Anaeramoeba</taxon>
    </lineage>
</organism>
<dbReference type="PANTHER" id="PTHR24111:SF0">
    <property type="entry name" value="LEUCINE-RICH REPEAT-CONTAINING PROTEIN"/>
    <property type="match status" value="1"/>
</dbReference>
<proteinExistence type="predicted"/>
<dbReference type="InterPro" id="IPR052201">
    <property type="entry name" value="LRR-containing_regulator"/>
</dbReference>
<protein>
    <submittedName>
        <fullName evidence="2">Leucine rich repeat family protein</fullName>
    </submittedName>
</protein>
<name>A0AAV7YIU3_9EUKA</name>
<dbReference type="EMBL" id="JANTQA010000057">
    <property type="protein sequence ID" value="KAJ3429688.1"/>
    <property type="molecule type" value="Genomic_DNA"/>
</dbReference>
<dbReference type="InterPro" id="IPR001611">
    <property type="entry name" value="Leu-rich_rpt"/>
</dbReference>